<protein>
    <recommendedName>
        <fullName evidence="2">N-acetylmuramoyl-L-alanine amidase</fullName>
        <ecNumber evidence="2">3.5.1.28</ecNumber>
    </recommendedName>
</protein>
<proteinExistence type="predicted"/>
<evidence type="ECO:0000256" key="1">
    <source>
        <dbReference type="ARBA" id="ARBA00001561"/>
    </source>
</evidence>
<dbReference type="OrthoDB" id="2165138at2"/>
<organism evidence="4 5">
    <name type="scientific">Floricoccus tropicus</name>
    <dbReference type="NCBI Taxonomy" id="1859473"/>
    <lineage>
        <taxon>Bacteria</taxon>
        <taxon>Bacillati</taxon>
        <taxon>Bacillota</taxon>
        <taxon>Bacilli</taxon>
        <taxon>Lactobacillales</taxon>
        <taxon>Streptococcaceae</taxon>
        <taxon>Floricoccus</taxon>
    </lineage>
</organism>
<dbReference type="InterPro" id="IPR003646">
    <property type="entry name" value="SH3-like_bac-type"/>
</dbReference>
<comment type="caution">
    <text evidence="4">The sequence shown here is derived from an EMBL/GenBank/DDBJ whole genome shotgun (WGS) entry which is preliminary data.</text>
</comment>
<evidence type="ECO:0000313" key="5">
    <source>
        <dbReference type="Proteomes" id="UP000178622"/>
    </source>
</evidence>
<sequence length="252" mass="27647">MTKKNEVINYACDLANKGVGVDADGVYGTQCVDLPNWICTQFFGVALWGNAIDLLNSAAAQGFKVEYNEWNNPNSVARAGAFFVMQTYDHPYGHTGLVIKDGDGYTLETVEQNVEGVIDGQYHPEALEIGGPARYIVREYADFEGEILGWFYPPYSDTPATKPPTSGTSTKVNEEYGTFTVEVSALNVRDKASLSGNVVATYGPSMEINYDGWLDSDGYIWVTYIAASGNRRYVAVGNSENGRRVTNFGSFR</sequence>
<accession>A0A1E8GNE0</accession>
<dbReference type="InterPro" id="IPR038765">
    <property type="entry name" value="Papain-like_cys_pep_sf"/>
</dbReference>
<keyword evidence="4" id="KW-0378">Hydrolase</keyword>
<dbReference type="EC" id="3.5.1.28" evidence="2"/>
<dbReference type="RefSeq" id="WP_070792033.1">
    <property type="nucleotide sequence ID" value="NZ_MKIR01000012.1"/>
</dbReference>
<comment type="catalytic activity">
    <reaction evidence="1">
        <text>Hydrolyzes the link between N-acetylmuramoyl residues and L-amino acid residues in certain cell-wall glycopeptides.</text>
        <dbReference type="EC" id="3.5.1.28"/>
    </reaction>
</comment>
<dbReference type="EMBL" id="MKIR01000012">
    <property type="protein sequence ID" value="OFI49516.1"/>
    <property type="molecule type" value="Genomic_DNA"/>
</dbReference>
<dbReference type="SMART" id="SM00287">
    <property type="entry name" value="SH3b"/>
    <property type="match status" value="1"/>
</dbReference>
<dbReference type="Proteomes" id="UP000178622">
    <property type="component" value="Unassembled WGS sequence"/>
</dbReference>
<evidence type="ECO:0000313" key="4">
    <source>
        <dbReference type="EMBL" id="OFI49516.1"/>
    </source>
</evidence>
<dbReference type="SUPFAM" id="SSF54001">
    <property type="entry name" value="Cysteine proteinases"/>
    <property type="match status" value="1"/>
</dbReference>
<evidence type="ECO:0000259" key="3">
    <source>
        <dbReference type="PROSITE" id="PS50911"/>
    </source>
</evidence>
<dbReference type="Gene3D" id="2.30.30.40">
    <property type="entry name" value="SH3 Domains"/>
    <property type="match status" value="1"/>
</dbReference>
<keyword evidence="5" id="KW-1185">Reference proteome</keyword>
<dbReference type="GO" id="GO:0008745">
    <property type="term" value="F:N-acetylmuramoyl-L-alanine amidase activity"/>
    <property type="evidence" value="ECO:0007669"/>
    <property type="project" value="UniProtKB-EC"/>
</dbReference>
<dbReference type="Pfam" id="PF05257">
    <property type="entry name" value="CHAP"/>
    <property type="match status" value="1"/>
</dbReference>
<gene>
    <name evidence="4" type="ORF">BG261_02755</name>
</gene>
<dbReference type="STRING" id="1859473.BG261_02755"/>
<dbReference type="PROSITE" id="PS50911">
    <property type="entry name" value="CHAP"/>
    <property type="match status" value="1"/>
</dbReference>
<dbReference type="AlphaFoldDB" id="A0A1E8GNE0"/>
<reference evidence="5" key="1">
    <citation type="submission" date="2016-09" db="EMBL/GenBank/DDBJ databases">
        <title>Draft genome sequence of a novel species of the family Streptococcaceae isolated from flowers.</title>
        <authorList>
            <person name="Chuah L.-O."/>
            <person name="Yap K.-P."/>
            <person name="Thong K.L."/>
            <person name="Liong M.T."/>
            <person name="Ahmad R."/>
            <person name="Rusul G."/>
        </authorList>
    </citation>
    <scope>NUCLEOTIDE SEQUENCE [LARGE SCALE GENOMIC DNA]</scope>
    <source>
        <strain evidence="5">DF1</strain>
    </source>
</reference>
<name>A0A1E8GNE0_9LACT</name>
<feature type="domain" description="Peptidase C51" evidence="3">
    <location>
        <begin position="6"/>
        <end position="137"/>
    </location>
</feature>
<evidence type="ECO:0000256" key="2">
    <source>
        <dbReference type="ARBA" id="ARBA00011901"/>
    </source>
</evidence>
<dbReference type="InterPro" id="IPR007921">
    <property type="entry name" value="CHAP_dom"/>
</dbReference>
<dbReference type="Pfam" id="PF08460">
    <property type="entry name" value="SH3_5"/>
    <property type="match status" value="1"/>
</dbReference>
<dbReference type="Gene3D" id="3.90.1720.10">
    <property type="entry name" value="endopeptidase domain like (from Nostoc punctiforme)"/>
    <property type="match status" value="1"/>
</dbReference>